<gene>
    <name evidence="1" type="ORF">MUCCIDRAFT_111810</name>
</gene>
<organism evidence="1 2">
    <name type="scientific">Mucor lusitanicus CBS 277.49</name>
    <dbReference type="NCBI Taxonomy" id="747725"/>
    <lineage>
        <taxon>Eukaryota</taxon>
        <taxon>Fungi</taxon>
        <taxon>Fungi incertae sedis</taxon>
        <taxon>Mucoromycota</taxon>
        <taxon>Mucoromycotina</taxon>
        <taxon>Mucoromycetes</taxon>
        <taxon>Mucorales</taxon>
        <taxon>Mucorineae</taxon>
        <taxon>Mucoraceae</taxon>
        <taxon>Mucor</taxon>
    </lineage>
</organism>
<dbReference type="InterPro" id="IPR036038">
    <property type="entry name" value="Aminotransferase-like"/>
</dbReference>
<accession>A0A168KII7</accession>
<comment type="caution">
    <text evidence="1">The sequence shown here is derived from an EMBL/GenBank/DDBJ whole genome shotgun (WGS) entry which is preliminary data.</text>
</comment>
<reference evidence="1 2" key="1">
    <citation type="submission" date="2015-06" db="EMBL/GenBank/DDBJ databases">
        <title>Expansion of signal transduction pathways in fungi by whole-genome duplication.</title>
        <authorList>
            <consortium name="DOE Joint Genome Institute"/>
            <person name="Corrochano L.M."/>
            <person name="Kuo A."/>
            <person name="Marcet-Houben M."/>
            <person name="Polaino S."/>
            <person name="Salamov A."/>
            <person name="Villalobos J.M."/>
            <person name="Alvarez M.I."/>
            <person name="Avalos J."/>
            <person name="Benito E.P."/>
            <person name="Benoit I."/>
            <person name="Burger G."/>
            <person name="Camino L.P."/>
            <person name="Canovas D."/>
            <person name="Cerda-Olmedo E."/>
            <person name="Cheng J.-F."/>
            <person name="Dominguez A."/>
            <person name="Elias M."/>
            <person name="Eslava A.P."/>
            <person name="Glaser F."/>
            <person name="Grimwood J."/>
            <person name="Gutierrez G."/>
            <person name="Heitman J."/>
            <person name="Henrissat B."/>
            <person name="Iturriaga E.A."/>
            <person name="Lang B.F."/>
            <person name="Lavin J.L."/>
            <person name="Lee S."/>
            <person name="Li W."/>
            <person name="Lindquist E."/>
            <person name="Lopez-Garcia S."/>
            <person name="Luque E.M."/>
            <person name="Marcos A.T."/>
            <person name="Martin J."/>
            <person name="Mccluskey K."/>
            <person name="Medina H.R."/>
            <person name="Miralles-Duran A."/>
            <person name="Miyazaki A."/>
            <person name="Munoz-Torres E."/>
            <person name="Oguiza J.A."/>
            <person name="Ohm R."/>
            <person name="Olmedo M."/>
            <person name="Orejas M."/>
            <person name="Ortiz-Castellanos L."/>
            <person name="Pisabarro A.G."/>
            <person name="Rodriguez-Romero J."/>
            <person name="Ruiz-Herrera J."/>
            <person name="Ruiz-Vazquez R."/>
            <person name="Sanz C."/>
            <person name="Schackwitz W."/>
            <person name="Schmutz J."/>
            <person name="Shahriari M."/>
            <person name="Shelest E."/>
            <person name="Silva-Franco F."/>
            <person name="Soanes D."/>
            <person name="Syed K."/>
            <person name="Tagua V.G."/>
            <person name="Talbot N.J."/>
            <person name="Thon M."/>
            <person name="De Vries R.P."/>
            <person name="Wiebenga A."/>
            <person name="Yadav J.S."/>
            <person name="Braun E.L."/>
            <person name="Baker S."/>
            <person name="Garre V."/>
            <person name="Horwitz B."/>
            <person name="Torres-Martinez S."/>
            <person name="Idnurm A."/>
            <person name="Herrera-Estrella A."/>
            <person name="Gabaldon T."/>
            <person name="Grigoriev I.V."/>
        </authorList>
    </citation>
    <scope>NUCLEOTIDE SEQUENCE [LARGE SCALE GENOMIC DNA]</scope>
    <source>
        <strain evidence="1 2">CBS 277.49</strain>
    </source>
</reference>
<dbReference type="AlphaFoldDB" id="A0A168KII7"/>
<dbReference type="STRING" id="747725.A0A168KII7"/>
<dbReference type="Gene3D" id="3.30.470.10">
    <property type="match status" value="1"/>
</dbReference>
<dbReference type="InterPro" id="IPR043132">
    <property type="entry name" value="BCAT-like_C"/>
</dbReference>
<name>A0A168KII7_MUCCL</name>
<dbReference type="Proteomes" id="UP000077051">
    <property type="component" value="Unassembled WGS sequence"/>
</dbReference>
<sequence>MINNEFELLETILYIPGIGFYLLEQHLNRLEAAIKDFQKLNSTLFSTEISRQTVIDHLNNAVPQDGNYQRVRLLVGTDSKITVEHTQLPAPTSSFESLEETAASSPNISIVLDSEPFDLSTNDPFILHKTTRRDMYNLSRERTHCDWHASAQEPFDVVLWNRNKEITETSITNIAIRFSVDGKHVWKTPKIECGALPGVFRTFLLEKGEMVEDVITVQDLLQANKVFIT</sequence>
<dbReference type="SUPFAM" id="SSF56752">
    <property type="entry name" value="D-aminoacid aminotransferase-like PLP-dependent enzymes"/>
    <property type="match status" value="1"/>
</dbReference>
<protein>
    <recommendedName>
        <fullName evidence="3">Aminotransferase class IV</fullName>
    </recommendedName>
</protein>
<dbReference type="Gene3D" id="3.20.10.10">
    <property type="entry name" value="D-amino Acid Aminotransferase, subunit A, domain 2"/>
    <property type="match status" value="1"/>
</dbReference>
<dbReference type="VEuPathDB" id="FungiDB:MUCCIDRAFT_111810"/>
<evidence type="ECO:0000313" key="2">
    <source>
        <dbReference type="Proteomes" id="UP000077051"/>
    </source>
</evidence>
<dbReference type="EMBL" id="AMYB01000005">
    <property type="protein sequence ID" value="OAD02428.1"/>
    <property type="molecule type" value="Genomic_DNA"/>
</dbReference>
<evidence type="ECO:0008006" key="3">
    <source>
        <dbReference type="Google" id="ProtNLM"/>
    </source>
</evidence>
<evidence type="ECO:0000313" key="1">
    <source>
        <dbReference type="EMBL" id="OAD02428.1"/>
    </source>
</evidence>
<dbReference type="InterPro" id="IPR001544">
    <property type="entry name" value="Aminotrans_IV"/>
</dbReference>
<keyword evidence="2" id="KW-1185">Reference proteome</keyword>
<dbReference type="GO" id="GO:0003824">
    <property type="term" value="F:catalytic activity"/>
    <property type="evidence" value="ECO:0007669"/>
    <property type="project" value="InterPro"/>
</dbReference>
<proteinExistence type="predicted"/>
<dbReference type="InterPro" id="IPR043131">
    <property type="entry name" value="BCAT-like_N"/>
</dbReference>
<dbReference type="Pfam" id="PF01063">
    <property type="entry name" value="Aminotran_4"/>
    <property type="match status" value="1"/>
</dbReference>
<dbReference type="OrthoDB" id="64220at2759"/>